<protein>
    <submittedName>
        <fullName evidence="2">Uncharacterized protein</fullName>
    </submittedName>
</protein>
<evidence type="ECO:0000313" key="3">
    <source>
        <dbReference type="Proteomes" id="UP001595683"/>
    </source>
</evidence>
<feature type="transmembrane region" description="Helical" evidence="1">
    <location>
        <begin position="12"/>
        <end position="33"/>
    </location>
</feature>
<reference evidence="3" key="1">
    <citation type="journal article" date="2019" name="Int. J. Syst. Evol. Microbiol.">
        <title>The Global Catalogue of Microorganisms (GCM) 10K type strain sequencing project: providing services to taxonomists for standard genome sequencing and annotation.</title>
        <authorList>
            <consortium name="The Broad Institute Genomics Platform"/>
            <consortium name="The Broad Institute Genome Sequencing Center for Infectious Disease"/>
            <person name="Wu L."/>
            <person name="Ma J."/>
        </authorList>
    </citation>
    <scope>NUCLEOTIDE SEQUENCE [LARGE SCALE GENOMIC DNA]</scope>
    <source>
        <strain evidence="3">KCTC 42224</strain>
    </source>
</reference>
<dbReference type="RefSeq" id="WP_268249406.1">
    <property type="nucleotide sequence ID" value="NZ_BMZP01000001.1"/>
</dbReference>
<evidence type="ECO:0000256" key="1">
    <source>
        <dbReference type="SAM" id="Phobius"/>
    </source>
</evidence>
<name>A0ABV7V206_9SPHN</name>
<gene>
    <name evidence="2" type="ORF">ACFOOT_07075</name>
</gene>
<keyword evidence="1" id="KW-0812">Transmembrane</keyword>
<keyword evidence="3" id="KW-1185">Reference proteome</keyword>
<keyword evidence="1" id="KW-1133">Transmembrane helix</keyword>
<accession>A0ABV7V206</accession>
<sequence>MSVWTRMHGGHPAINVALGILTFALSYWGSVVWQRIFVREMREA</sequence>
<comment type="caution">
    <text evidence="2">The sequence shown here is derived from an EMBL/GenBank/DDBJ whole genome shotgun (WGS) entry which is preliminary data.</text>
</comment>
<proteinExistence type="predicted"/>
<evidence type="ECO:0000313" key="2">
    <source>
        <dbReference type="EMBL" id="MFC3671179.1"/>
    </source>
</evidence>
<dbReference type="Proteomes" id="UP001595683">
    <property type="component" value="Unassembled WGS sequence"/>
</dbReference>
<keyword evidence="1" id="KW-0472">Membrane</keyword>
<dbReference type="EMBL" id="JBHRYE010000011">
    <property type="protein sequence ID" value="MFC3671179.1"/>
    <property type="molecule type" value="Genomic_DNA"/>
</dbReference>
<organism evidence="2 3">
    <name type="scientific">Novosphingobium pokkalii</name>
    <dbReference type="NCBI Taxonomy" id="1770194"/>
    <lineage>
        <taxon>Bacteria</taxon>
        <taxon>Pseudomonadati</taxon>
        <taxon>Pseudomonadota</taxon>
        <taxon>Alphaproteobacteria</taxon>
        <taxon>Sphingomonadales</taxon>
        <taxon>Sphingomonadaceae</taxon>
        <taxon>Novosphingobium</taxon>
    </lineage>
</organism>